<evidence type="ECO:0000259" key="4">
    <source>
        <dbReference type="PROSITE" id="PS50835"/>
    </source>
</evidence>
<reference evidence="6" key="1">
    <citation type="journal article" date="2017" name="bioRxiv">
        <title>Comparative analysis of the genomes of Stylophora pistillata and Acropora digitifera provides evidence for extensive differences between species of corals.</title>
        <authorList>
            <person name="Voolstra C.R."/>
            <person name="Li Y."/>
            <person name="Liew Y.J."/>
            <person name="Baumgarten S."/>
            <person name="Zoccola D."/>
            <person name="Flot J.-F."/>
            <person name="Tambutte S."/>
            <person name="Allemand D."/>
            <person name="Aranda M."/>
        </authorList>
    </citation>
    <scope>NUCLEOTIDE SEQUENCE [LARGE SCALE GENOMIC DNA]</scope>
</reference>
<feature type="region of interest" description="Disordered" evidence="1">
    <location>
        <begin position="158"/>
        <end position="223"/>
    </location>
</feature>
<evidence type="ECO:0000256" key="1">
    <source>
        <dbReference type="SAM" id="MobiDB-lite"/>
    </source>
</evidence>
<feature type="compositionally biased region" description="Low complexity" evidence="1">
    <location>
        <begin position="171"/>
        <end position="183"/>
    </location>
</feature>
<dbReference type="InterPro" id="IPR013098">
    <property type="entry name" value="Ig_I-set"/>
</dbReference>
<dbReference type="Pfam" id="PF07679">
    <property type="entry name" value="I-set"/>
    <property type="match status" value="1"/>
</dbReference>
<comment type="caution">
    <text evidence="5">The sequence shown here is derived from an EMBL/GenBank/DDBJ whole genome shotgun (WGS) entry which is preliminary data.</text>
</comment>
<keyword evidence="6" id="KW-1185">Reference proteome</keyword>
<name>A0A2B4SQL6_STYPI</name>
<sequence length="223" mass="24153">MFVLLSLLVGAVLLQPICVVSKGIPEIISNGTAVSTKEDDIAHFTCTSRGDPSPFLRWERDGVTIKDTDEGVAVLKKSNATLEESHLFVAVTDSERRGNYICVARNAEGEVKMTFTIDEYLQEGLTSTDKAAIGISIGLTSFFVISIAILLKRGSNQMKKSDRRQRARTLSQSSHSSLSGAESIALVHSTPNNDDDKEIRDGAAANHDPERDRPASLDCTSSV</sequence>
<feature type="domain" description="Ig-like" evidence="4">
    <location>
        <begin position="25"/>
        <end position="118"/>
    </location>
</feature>
<dbReference type="EMBL" id="LSMT01000036">
    <property type="protein sequence ID" value="PFX31399.1"/>
    <property type="molecule type" value="Genomic_DNA"/>
</dbReference>
<keyword evidence="2" id="KW-0812">Transmembrane</keyword>
<proteinExistence type="predicted"/>
<feature type="chain" id="PRO_5012744511" evidence="3">
    <location>
        <begin position="22"/>
        <end position="223"/>
    </location>
</feature>
<evidence type="ECO:0000313" key="6">
    <source>
        <dbReference type="Proteomes" id="UP000225706"/>
    </source>
</evidence>
<dbReference type="InterPro" id="IPR007110">
    <property type="entry name" value="Ig-like_dom"/>
</dbReference>
<dbReference type="InterPro" id="IPR013783">
    <property type="entry name" value="Ig-like_fold"/>
</dbReference>
<dbReference type="InterPro" id="IPR036179">
    <property type="entry name" value="Ig-like_dom_sf"/>
</dbReference>
<keyword evidence="3" id="KW-0732">Signal</keyword>
<dbReference type="AlphaFoldDB" id="A0A2B4SQL6"/>
<feature type="transmembrane region" description="Helical" evidence="2">
    <location>
        <begin position="131"/>
        <end position="151"/>
    </location>
</feature>
<dbReference type="Gene3D" id="2.60.40.10">
    <property type="entry name" value="Immunoglobulins"/>
    <property type="match status" value="1"/>
</dbReference>
<keyword evidence="2" id="KW-0472">Membrane</keyword>
<dbReference type="OrthoDB" id="5985519at2759"/>
<dbReference type="SUPFAM" id="SSF48726">
    <property type="entry name" value="Immunoglobulin"/>
    <property type="match status" value="1"/>
</dbReference>
<evidence type="ECO:0000313" key="5">
    <source>
        <dbReference type="EMBL" id="PFX31399.1"/>
    </source>
</evidence>
<dbReference type="CDD" id="cd00096">
    <property type="entry name" value="Ig"/>
    <property type="match status" value="1"/>
</dbReference>
<dbReference type="PROSITE" id="PS50835">
    <property type="entry name" value="IG_LIKE"/>
    <property type="match status" value="1"/>
</dbReference>
<organism evidence="5 6">
    <name type="scientific">Stylophora pistillata</name>
    <name type="common">Smooth cauliflower coral</name>
    <dbReference type="NCBI Taxonomy" id="50429"/>
    <lineage>
        <taxon>Eukaryota</taxon>
        <taxon>Metazoa</taxon>
        <taxon>Cnidaria</taxon>
        <taxon>Anthozoa</taxon>
        <taxon>Hexacorallia</taxon>
        <taxon>Scleractinia</taxon>
        <taxon>Astrocoeniina</taxon>
        <taxon>Pocilloporidae</taxon>
        <taxon>Stylophora</taxon>
    </lineage>
</organism>
<feature type="signal peptide" evidence="3">
    <location>
        <begin position="1"/>
        <end position="21"/>
    </location>
</feature>
<feature type="compositionally biased region" description="Basic and acidic residues" evidence="1">
    <location>
        <begin position="197"/>
        <end position="215"/>
    </location>
</feature>
<dbReference type="Proteomes" id="UP000225706">
    <property type="component" value="Unassembled WGS sequence"/>
</dbReference>
<evidence type="ECO:0000256" key="2">
    <source>
        <dbReference type="SAM" id="Phobius"/>
    </source>
</evidence>
<evidence type="ECO:0000256" key="3">
    <source>
        <dbReference type="SAM" id="SignalP"/>
    </source>
</evidence>
<gene>
    <name evidence="5" type="primary">HMCN1</name>
    <name evidence="5" type="ORF">AWC38_SpisGene3783</name>
</gene>
<accession>A0A2B4SQL6</accession>
<protein>
    <submittedName>
        <fullName evidence="5">Hemicentin-1</fullName>
    </submittedName>
</protein>
<keyword evidence="2" id="KW-1133">Transmembrane helix</keyword>